<dbReference type="GO" id="GO:0050126">
    <property type="term" value="F:N-carbamoylputrescine amidase activity"/>
    <property type="evidence" value="ECO:0007669"/>
    <property type="project" value="TreeGrafter"/>
</dbReference>
<dbReference type="SUPFAM" id="SSF56317">
    <property type="entry name" value="Carbon-nitrogen hydrolase"/>
    <property type="match status" value="1"/>
</dbReference>
<dbReference type="PANTHER" id="PTHR43674:SF2">
    <property type="entry name" value="BETA-UREIDOPROPIONASE"/>
    <property type="match status" value="1"/>
</dbReference>
<keyword evidence="1" id="KW-0378">Hydrolase</keyword>
<dbReference type="AlphaFoldDB" id="E6TR70"/>
<evidence type="ECO:0000313" key="3">
    <source>
        <dbReference type="EMBL" id="ADU30582.1"/>
    </source>
</evidence>
<dbReference type="eggNOG" id="COG0388">
    <property type="taxonomic scope" value="Bacteria"/>
</dbReference>
<dbReference type="Proteomes" id="UP000001401">
    <property type="component" value="Chromosome"/>
</dbReference>
<sequence>MTNKVKIGMIQMLVEAGQIDVNIARACTMVREAAAKGCSIVVLPECMDIGWTYPRAKDMAYPIPGYCSDVFCDIAKELNIHVVVGLTERCGNHLYNTAIMISNVGEIILKHRKINELDFALDVYSVGDRTNVIDTEFGRIGLAVCADLRAENDPIGNTIGLMGARILLSPCSWAVRRDHNNEKEPYGQEWVDPYKNLANKYHMAVIGVSNVGVIKGGEWNEWKVIGCSLAVGRDGNVIMQGTYGEQAEELLIVEV</sequence>
<proteinExistence type="predicted"/>
<gene>
    <name evidence="3" type="ordered locus">Bcell_2322</name>
</gene>
<dbReference type="EMBL" id="CP002394">
    <property type="protein sequence ID" value="ADU30582.1"/>
    <property type="molecule type" value="Genomic_DNA"/>
</dbReference>
<protein>
    <submittedName>
        <fullName evidence="3">Nitrilase/cyanide hydratase and apolipoprotein N-acyltransferase</fullName>
    </submittedName>
</protein>
<dbReference type="RefSeq" id="WP_013488917.1">
    <property type="nucleotide sequence ID" value="NC_014829.1"/>
</dbReference>
<dbReference type="Pfam" id="PF00795">
    <property type="entry name" value="CN_hydrolase"/>
    <property type="match status" value="1"/>
</dbReference>
<keyword evidence="3" id="KW-0449">Lipoprotein</keyword>
<accession>E6TR70</accession>
<evidence type="ECO:0000313" key="4">
    <source>
        <dbReference type="Proteomes" id="UP000001401"/>
    </source>
</evidence>
<feature type="domain" description="CN hydrolase" evidence="2">
    <location>
        <begin position="5"/>
        <end position="255"/>
    </location>
</feature>
<dbReference type="HOGENOM" id="CLU_030130_3_8_9"/>
<dbReference type="PROSITE" id="PS50263">
    <property type="entry name" value="CN_HYDROLASE"/>
    <property type="match status" value="1"/>
</dbReference>
<dbReference type="KEGG" id="bco:Bcell_2322"/>
<dbReference type="STRING" id="649639.Bcell_2322"/>
<dbReference type="PANTHER" id="PTHR43674">
    <property type="entry name" value="NITRILASE C965.09-RELATED"/>
    <property type="match status" value="1"/>
</dbReference>
<dbReference type="InterPro" id="IPR003010">
    <property type="entry name" value="C-N_Hydrolase"/>
</dbReference>
<evidence type="ECO:0000256" key="1">
    <source>
        <dbReference type="ARBA" id="ARBA00022801"/>
    </source>
</evidence>
<name>E6TR70_EVAC2</name>
<dbReference type="InterPro" id="IPR036526">
    <property type="entry name" value="C-N_Hydrolase_sf"/>
</dbReference>
<dbReference type="CDD" id="cd07197">
    <property type="entry name" value="nitrilase"/>
    <property type="match status" value="1"/>
</dbReference>
<keyword evidence="3" id="KW-0808">Transferase</keyword>
<dbReference type="GO" id="GO:0033388">
    <property type="term" value="P:putrescine biosynthetic process from arginine"/>
    <property type="evidence" value="ECO:0007669"/>
    <property type="project" value="TreeGrafter"/>
</dbReference>
<dbReference type="GO" id="GO:0016746">
    <property type="term" value="F:acyltransferase activity"/>
    <property type="evidence" value="ECO:0007669"/>
    <property type="project" value="UniProtKB-KW"/>
</dbReference>
<evidence type="ECO:0000259" key="2">
    <source>
        <dbReference type="PROSITE" id="PS50263"/>
    </source>
</evidence>
<keyword evidence="3" id="KW-0012">Acyltransferase</keyword>
<reference evidence="3" key="1">
    <citation type="submission" date="2010-12" db="EMBL/GenBank/DDBJ databases">
        <title>Complete sequence of Bacillus cellulosilyticus DSM 2522.</title>
        <authorList>
            <consortium name="US DOE Joint Genome Institute"/>
            <person name="Lucas S."/>
            <person name="Copeland A."/>
            <person name="Lapidus A."/>
            <person name="Cheng J.-F."/>
            <person name="Bruce D."/>
            <person name="Goodwin L."/>
            <person name="Pitluck S."/>
            <person name="Chertkov O."/>
            <person name="Detter J.C."/>
            <person name="Han C."/>
            <person name="Tapia R."/>
            <person name="Land M."/>
            <person name="Hauser L."/>
            <person name="Jeffries C."/>
            <person name="Kyrpides N."/>
            <person name="Ivanova N."/>
            <person name="Mikhailova N."/>
            <person name="Brumm P."/>
            <person name="Mead D."/>
            <person name="Woyke T."/>
        </authorList>
    </citation>
    <scope>NUCLEOTIDE SEQUENCE [LARGE SCALE GENOMIC DNA]</scope>
    <source>
        <strain evidence="3">DSM 2522</strain>
    </source>
</reference>
<organism evidence="3 4">
    <name type="scientific">Evansella cellulosilytica (strain ATCC 21833 / DSM 2522 / FERM P-1141 / JCM 9156 / N-4)</name>
    <name type="common">Bacillus cellulosilyticus</name>
    <dbReference type="NCBI Taxonomy" id="649639"/>
    <lineage>
        <taxon>Bacteria</taxon>
        <taxon>Bacillati</taxon>
        <taxon>Bacillota</taxon>
        <taxon>Bacilli</taxon>
        <taxon>Bacillales</taxon>
        <taxon>Bacillaceae</taxon>
        <taxon>Evansella</taxon>
    </lineage>
</organism>
<dbReference type="InterPro" id="IPR050345">
    <property type="entry name" value="Aliph_Amidase/BUP"/>
</dbReference>
<keyword evidence="4" id="KW-1185">Reference proteome</keyword>
<dbReference type="Gene3D" id="3.60.110.10">
    <property type="entry name" value="Carbon-nitrogen hydrolase"/>
    <property type="match status" value="1"/>
</dbReference>
<dbReference type="OrthoDB" id="9811121at2"/>